<feature type="domain" description="Helicase-associated" evidence="1">
    <location>
        <begin position="1"/>
        <end position="103"/>
    </location>
</feature>
<dbReference type="InterPro" id="IPR007502">
    <property type="entry name" value="Helicase-assoc_dom"/>
</dbReference>
<evidence type="ECO:0000313" key="3">
    <source>
        <dbReference type="WBParaSite" id="PEQ_0001103401-mRNA-1"/>
    </source>
</evidence>
<sequence>MAEFPLEPSLAKLLIMSVDLCCSDEVLTIVSMLSVQNVFYRPKSSGLPVVIYLEPLQERALDGISSCAAADRFILDVSQDKQELADQKKSKFHQPEGDHLTLLAVYNSWKHHHFSQAWCYENFVQIRTLKRAQVAVRSSNVNSICCRRL</sequence>
<proteinExistence type="predicted"/>
<reference evidence="3" key="1">
    <citation type="submission" date="2022-11" db="UniProtKB">
        <authorList>
            <consortium name="WormBaseParasite"/>
        </authorList>
    </citation>
    <scope>IDENTIFICATION</scope>
</reference>
<organism evidence="2 3">
    <name type="scientific">Parascaris equorum</name>
    <name type="common">Equine roundworm</name>
    <dbReference type="NCBI Taxonomy" id="6256"/>
    <lineage>
        <taxon>Eukaryota</taxon>
        <taxon>Metazoa</taxon>
        <taxon>Ecdysozoa</taxon>
        <taxon>Nematoda</taxon>
        <taxon>Chromadorea</taxon>
        <taxon>Rhabditida</taxon>
        <taxon>Spirurina</taxon>
        <taxon>Ascaridomorpha</taxon>
        <taxon>Ascaridoidea</taxon>
        <taxon>Ascarididae</taxon>
        <taxon>Parascaris</taxon>
    </lineage>
</organism>
<evidence type="ECO:0000259" key="1">
    <source>
        <dbReference type="SMART" id="SM00847"/>
    </source>
</evidence>
<dbReference type="GO" id="GO:0003723">
    <property type="term" value="F:RNA binding"/>
    <property type="evidence" value="ECO:0007669"/>
    <property type="project" value="TreeGrafter"/>
</dbReference>
<accession>A0A914S1L4</accession>
<dbReference type="Pfam" id="PF21010">
    <property type="entry name" value="HA2_C"/>
    <property type="match status" value="1"/>
</dbReference>
<dbReference type="Proteomes" id="UP000887564">
    <property type="component" value="Unplaced"/>
</dbReference>
<dbReference type="AlphaFoldDB" id="A0A914S1L4"/>
<keyword evidence="2" id="KW-1185">Reference proteome</keyword>
<dbReference type="Gene3D" id="1.20.120.1080">
    <property type="match status" value="1"/>
</dbReference>
<dbReference type="PANTHER" id="PTHR18934:SF85">
    <property type="entry name" value="ATP-DEPENDENT RNA HELICASE DHX8"/>
    <property type="match status" value="1"/>
</dbReference>
<dbReference type="PANTHER" id="PTHR18934">
    <property type="entry name" value="ATP-DEPENDENT RNA HELICASE"/>
    <property type="match status" value="1"/>
</dbReference>
<protein>
    <submittedName>
        <fullName evidence="3">Helicase-associated domain-containing protein</fullName>
    </submittedName>
</protein>
<dbReference type="GO" id="GO:0000390">
    <property type="term" value="P:spliceosomal complex disassembly"/>
    <property type="evidence" value="ECO:0007669"/>
    <property type="project" value="TreeGrafter"/>
</dbReference>
<dbReference type="WBParaSite" id="PEQ_0001103401-mRNA-1">
    <property type="protein sequence ID" value="PEQ_0001103401-mRNA-1"/>
    <property type="gene ID" value="PEQ_0001103401"/>
</dbReference>
<name>A0A914S1L4_PAREQ</name>
<dbReference type="GO" id="GO:0003724">
    <property type="term" value="F:RNA helicase activity"/>
    <property type="evidence" value="ECO:0007669"/>
    <property type="project" value="TreeGrafter"/>
</dbReference>
<dbReference type="GO" id="GO:0071013">
    <property type="term" value="C:catalytic step 2 spliceosome"/>
    <property type="evidence" value="ECO:0007669"/>
    <property type="project" value="TreeGrafter"/>
</dbReference>
<dbReference type="SMART" id="SM00847">
    <property type="entry name" value="HA2"/>
    <property type="match status" value="1"/>
</dbReference>
<evidence type="ECO:0000313" key="2">
    <source>
        <dbReference type="Proteomes" id="UP000887564"/>
    </source>
</evidence>